<evidence type="ECO:0000313" key="10">
    <source>
        <dbReference type="WBParaSite" id="MBELARI_LOCUS706"/>
    </source>
</evidence>
<keyword evidence="3" id="KW-0964">Secreted</keyword>
<evidence type="ECO:0000256" key="2">
    <source>
        <dbReference type="ARBA" id="ARBA00006648"/>
    </source>
</evidence>
<proteinExistence type="inferred from homology"/>
<dbReference type="GO" id="GO:0005576">
    <property type="term" value="C:extracellular region"/>
    <property type="evidence" value="ECO:0007669"/>
    <property type="project" value="UniProtKB-SubCell"/>
</dbReference>
<name>A0AAF3EPK2_9BILA</name>
<evidence type="ECO:0000256" key="4">
    <source>
        <dbReference type="ARBA" id="ARBA00022729"/>
    </source>
</evidence>
<evidence type="ECO:0000313" key="8">
    <source>
        <dbReference type="Proteomes" id="UP000887575"/>
    </source>
</evidence>
<dbReference type="Gene3D" id="1.20.120.1100">
    <property type="match status" value="1"/>
</dbReference>
<protein>
    <submittedName>
        <fullName evidence="9 10">Uncharacterized protein</fullName>
    </submittedName>
</protein>
<comment type="similarity">
    <text evidence="2">Belongs to the fatty-acid and retinol-binding protein (FARBP) family.</text>
</comment>
<dbReference type="Pfam" id="PF05823">
    <property type="entry name" value="Gp-FAR-1"/>
    <property type="match status" value="1"/>
</dbReference>
<evidence type="ECO:0000313" key="9">
    <source>
        <dbReference type="WBParaSite" id="MBELARI_LOCUS15920"/>
    </source>
</evidence>
<comment type="subcellular location">
    <subcellularLocation>
        <location evidence="1">Secreted</location>
    </subcellularLocation>
</comment>
<dbReference type="WBParaSite" id="MBELARI_LOCUS15920">
    <property type="protein sequence ID" value="MBELARI_LOCUS15920"/>
    <property type="gene ID" value="MBELARI_LOCUS15920"/>
</dbReference>
<evidence type="ECO:0000256" key="1">
    <source>
        <dbReference type="ARBA" id="ARBA00004613"/>
    </source>
</evidence>
<feature type="signal peptide" evidence="7">
    <location>
        <begin position="1"/>
        <end position="16"/>
    </location>
</feature>
<evidence type="ECO:0000256" key="7">
    <source>
        <dbReference type="SAM" id="SignalP"/>
    </source>
</evidence>
<evidence type="ECO:0000256" key="6">
    <source>
        <dbReference type="ARBA" id="ARBA00023121"/>
    </source>
</evidence>
<reference evidence="9 10" key="1">
    <citation type="submission" date="2024-02" db="UniProtKB">
        <authorList>
            <consortium name="WormBaseParasite"/>
        </authorList>
    </citation>
    <scope>IDENTIFICATION</scope>
</reference>
<keyword evidence="6" id="KW-0446">Lipid-binding</keyword>
<accession>A0AAF3EPK2</accession>
<evidence type="ECO:0000256" key="3">
    <source>
        <dbReference type="ARBA" id="ARBA00022525"/>
    </source>
</evidence>
<dbReference type="GO" id="GO:0008289">
    <property type="term" value="F:lipid binding"/>
    <property type="evidence" value="ECO:0007669"/>
    <property type="project" value="UniProtKB-KW"/>
</dbReference>
<evidence type="ECO:0000256" key="5">
    <source>
        <dbReference type="ARBA" id="ARBA00023054"/>
    </source>
</evidence>
<dbReference type="Proteomes" id="UP000887575">
    <property type="component" value="Unassembled WGS sequence"/>
</dbReference>
<keyword evidence="5" id="KW-0175">Coiled coil</keyword>
<keyword evidence="8" id="KW-1185">Reference proteome</keyword>
<organism evidence="8 9">
    <name type="scientific">Mesorhabditis belari</name>
    <dbReference type="NCBI Taxonomy" id="2138241"/>
    <lineage>
        <taxon>Eukaryota</taxon>
        <taxon>Metazoa</taxon>
        <taxon>Ecdysozoa</taxon>
        <taxon>Nematoda</taxon>
        <taxon>Chromadorea</taxon>
        <taxon>Rhabditida</taxon>
        <taxon>Rhabditina</taxon>
        <taxon>Rhabditomorpha</taxon>
        <taxon>Rhabditoidea</taxon>
        <taxon>Rhabditidae</taxon>
        <taxon>Mesorhabditinae</taxon>
        <taxon>Mesorhabditis</taxon>
    </lineage>
</organism>
<dbReference type="InterPro" id="IPR008632">
    <property type="entry name" value="Gp-FAR-1"/>
</dbReference>
<feature type="chain" id="PRO_5041856384" evidence="7">
    <location>
        <begin position="17"/>
        <end position="180"/>
    </location>
</feature>
<dbReference type="WBParaSite" id="MBELARI_LOCUS706">
    <property type="protein sequence ID" value="MBELARI_LOCUS706"/>
    <property type="gene ID" value="MBELARI_LOCUS706"/>
</dbReference>
<keyword evidence="4 7" id="KW-0732">Signal</keyword>
<sequence>MKLFYTISLLFIDALARPVPEKRDEEVLSIVPVLEMIFPESAEAPLLETIMAIDGAETMDFDALLLKEKKTKDLEKVFRELKIKNPNLHKKLEPHFLKLKANFDSLKGERKEWMTKYLTYIWDNLCAAAVSGKKEIILRKEGDLLKTKYDGLSIEAKKSLTEKFPMLTYFIEHEAYKLEE</sequence>
<dbReference type="AlphaFoldDB" id="A0AAF3EPK2"/>